<dbReference type="Proteomes" id="UP000319836">
    <property type="component" value="Unassembled WGS sequence"/>
</dbReference>
<organism evidence="2 3">
    <name type="scientific">Eiseniibacteriota bacterium</name>
    <dbReference type="NCBI Taxonomy" id="2212470"/>
    <lineage>
        <taxon>Bacteria</taxon>
        <taxon>Candidatus Eiseniibacteriota</taxon>
    </lineage>
</organism>
<accession>A0A538U898</accession>
<dbReference type="AlphaFoldDB" id="A0A538U898"/>
<name>A0A538U898_UNCEI</name>
<evidence type="ECO:0000313" key="2">
    <source>
        <dbReference type="EMBL" id="TMQ72116.1"/>
    </source>
</evidence>
<feature type="transmembrane region" description="Helical" evidence="1">
    <location>
        <begin position="37"/>
        <end position="57"/>
    </location>
</feature>
<keyword evidence="1" id="KW-0472">Membrane</keyword>
<evidence type="ECO:0000256" key="1">
    <source>
        <dbReference type="SAM" id="Phobius"/>
    </source>
</evidence>
<gene>
    <name evidence="2" type="ORF">E6K80_03650</name>
</gene>
<comment type="caution">
    <text evidence="2">The sequence shown here is derived from an EMBL/GenBank/DDBJ whole genome shotgun (WGS) entry which is preliminary data.</text>
</comment>
<evidence type="ECO:0000313" key="3">
    <source>
        <dbReference type="Proteomes" id="UP000319836"/>
    </source>
</evidence>
<protein>
    <recommendedName>
        <fullName evidence="4">Lipoprotein</fullName>
    </recommendedName>
</protein>
<keyword evidence="1" id="KW-1133">Transmembrane helix</keyword>
<sequence length="94" mass="10258">MRWWSLVGLLVSVTLLTGCAGQNPLIGTAGRSGVAGFWSGVWHGIICPIAFAISLFNHAYSIYEVHNRGHWYDFGFILGAGAWGILRGRGSDRH</sequence>
<proteinExistence type="predicted"/>
<dbReference type="PROSITE" id="PS51257">
    <property type="entry name" value="PROKAR_LIPOPROTEIN"/>
    <property type="match status" value="1"/>
</dbReference>
<evidence type="ECO:0008006" key="4">
    <source>
        <dbReference type="Google" id="ProtNLM"/>
    </source>
</evidence>
<feature type="transmembrane region" description="Helical" evidence="1">
    <location>
        <begin position="69"/>
        <end position="86"/>
    </location>
</feature>
<keyword evidence="1" id="KW-0812">Transmembrane</keyword>
<dbReference type="EMBL" id="VBPA01000077">
    <property type="protein sequence ID" value="TMQ72116.1"/>
    <property type="molecule type" value="Genomic_DNA"/>
</dbReference>
<reference evidence="2 3" key="1">
    <citation type="journal article" date="2019" name="Nat. Microbiol.">
        <title>Mediterranean grassland soil C-N compound turnover is dependent on rainfall and depth, and is mediated by genomically divergent microorganisms.</title>
        <authorList>
            <person name="Diamond S."/>
            <person name="Andeer P.F."/>
            <person name="Li Z."/>
            <person name="Crits-Christoph A."/>
            <person name="Burstein D."/>
            <person name="Anantharaman K."/>
            <person name="Lane K.R."/>
            <person name="Thomas B.C."/>
            <person name="Pan C."/>
            <person name="Northen T.R."/>
            <person name="Banfield J.F."/>
        </authorList>
    </citation>
    <scope>NUCLEOTIDE SEQUENCE [LARGE SCALE GENOMIC DNA]</scope>
    <source>
        <strain evidence="2">WS_10</strain>
    </source>
</reference>